<dbReference type="FunFam" id="2.130.10.10:FF:000102">
    <property type="entry name" value="Actin-interacting protein 1"/>
    <property type="match status" value="1"/>
</dbReference>
<keyword evidence="5" id="KW-1185">Reference proteome</keyword>
<dbReference type="PROSITE" id="PS00678">
    <property type="entry name" value="WD_REPEATS_1"/>
    <property type="match status" value="1"/>
</dbReference>
<feature type="repeat" description="WD" evidence="3">
    <location>
        <begin position="653"/>
        <end position="694"/>
    </location>
</feature>
<evidence type="ECO:0000256" key="1">
    <source>
        <dbReference type="ARBA" id="ARBA00022574"/>
    </source>
</evidence>
<dbReference type="Proteomes" id="UP000775213">
    <property type="component" value="Unassembled WGS sequence"/>
</dbReference>
<dbReference type="GO" id="GO:0030864">
    <property type="term" value="C:cortical actin cytoskeleton"/>
    <property type="evidence" value="ECO:0007669"/>
    <property type="project" value="TreeGrafter"/>
</dbReference>
<proteinExistence type="predicted"/>
<evidence type="ECO:0000256" key="3">
    <source>
        <dbReference type="PROSITE-ProRule" id="PRU00221"/>
    </source>
</evidence>
<keyword evidence="2" id="KW-0677">Repeat</keyword>
<evidence type="ECO:0000313" key="5">
    <source>
        <dbReference type="Proteomes" id="UP000775213"/>
    </source>
</evidence>
<dbReference type="InterPro" id="IPR015943">
    <property type="entry name" value="WD40/YVTN_repeat-like_dom_sf"/>
</dbReference>
<name>A0AAV7GP94_DENCH</name>
<dbReference type="PROSITE" id="PS50294">
    <property type="entry name" value="WD_REPEATS_REGION"/>
    <property type="match status" value="3"/>
</dbReference>
<reference evidence="4 5" key="1">
    <citation type="journal article" date="2021" name="Hortic Res">
        <title>Chromosome-scale assembly of the Dendrobium chrysotoxum genome enhances the understanding of orchid evolution.</title>
        <authorList>
            <person name="Zhang Y."/>
            <person name="Zhang G.Q."/>
            <person name="Zhang D."/>
            <person name="Liu X.D."/>
            <person name="Xu X.Y."/>
            <person name="Sun W.H."/>
            <person name="Yu X."/>
            <person name="Zhu X."/>
            <person name="Wang Z.W."/>
            <person name="Zhao X."/>
            <person name="Zhong W.Y."/>
            <person name="Chen H."/>
            <person name="Yin W.L."/>
            <person name="Huang T."/>
            <person name="Niu S.C."/>
            <person name="Liu Z.J."/>
        </authorList>
    </citation>
    <scope>NUCLEOTIDE SEQUENCE [LARGE SCALE GENOMIC DNA]</scope>
    <source>
        <strain evidence="4">Lindl</strain>
    </source>
</reference>
<evidence type="ECO:0000313" key="4">
    <source>
        <dbReference type="EMBL" id="KAH0463695.1"/>
    </source>
</evidence>
<dbReference type="Pfam" id="PF00400">
    <property type="entry name" value="WD40"/>
    <property type="match status" value="8"/>
</dbReference>
<feature type="repeat" description="WD" evidence="3">
    <location>
        <begin position="499"/>
        <end position="540"/>
    </location>
</feature>
<dbReference type="InterPro" id="IPR019775">
    <property type="entry name" value="WD40_repeat_CS"/>
</dbReference>
<accession>A0AAV7GP94</accession>
<comment type="caution">
    <text evidence="4">The sequence shown here is derived from an EMBL/GenBank/DDBJ whole genome shotgun (WGS) entry which is preliminary data.</text>
</comment>
<sequence length="732" mass="80391">MAELSETYACVPSTERGRGILISGDPKSDSIIYCNGRAVIIRRLGAPMDVSIYGEHAHQTTVARFSPNGEWIASADVSGMIRIWGRHGDRALKCEFRVLSGRIDDLQWSPDGQRIVASGDGKGKSFVRAFMWDSGTNIGEFDGHSKRVLSCDFKPTRPFRIVTCGEDFILNFYEGPPFKFKHSHRDHSNFINCVRYSPDGSKFISVSSDKKGIIFDGKSGGKIGELSAQEGHKGSIYAVSWSPNSKNVNPLMLAFPCMVLTVSADKTAKVWDIMDDGNGKLKCTLACPSSGGVDDMQVGCLWHGDHLVTVSLGGMICIFSASDPEKPPTSLSGHMKSINGLSCLLQSGQRTILSTSYDGAIVRWVPGIGYGGKIHRKVNTQIKCFSATEGELLISGFDNKVHRLPLNEGQCEQTEPIDVGFQPNNLRFILKCPDLAFVSTDSGLVLLRGTAVASTVKLGYAATASAVSPDGSEAIVGSQDGKLHIYAIERDMFKEETVLEKHRGAITFIQYSPDASMFASSDANREAVVWDRASREAERYTCVPLPLMWLEMPKMSSMASSQGQVPWESLRGRAPWMSDESLRMSNESPSQKLWKALLRKWEIVEAYVWKSSKVKKKVIMVDLSKVVQIELCILLSTDDCAEPSSEQVKLKNMLYHSARINCLAWSPDNRLVATGSLDTCVIVYDVDKPASSRITIKGAHMGGVYGLAFSDENSFVSAGEDACVRVWRLLHK</sequence>
<gene>
    <name evidence="4" type="ORF">IEQ34_008277</name>
</gene>
<feature type="repeat" description="WD" evidence="3">
    <location>
        <begin position="697"/>
        <end position="732"/>
    </location>
</feature>
<dbReference type="Gene3D" id="2.130.10.10">
    <property type="entry name" value="YVTN repeat-like/Quinoprotein amine dehydrogenase"/>
    <property type="match status" value="3"/>
</dbReference>
<keyword evidence="1 3" id="KW-0853">WD repeat</keyword>
<dbReference type="PANTHER" id="PTHR19856">
    <property type="entry name" value="WD-REPEATCONTAINING PROTEIN WDR1"/>
    <property type="match status" value="1"/>
</dbReference>
<dbReference type="EMBL" id="JAGFBR010000008">
    <property type="protein sequence ID" value="KAH0463695.1"/>
    <property type="molecule type" value="Genomic_DNA"/>
</dbReference>
<feature type="repeat" description="WD" evidence="3">
    <location>
        <begin position="53"/>
        <end position="84"/>
    </location>
</feature>
<dbReference type="SMART" id="SM00320">
    <property type="entry name" value="WD40"/>
    <property type="match status" value="11"/>
</dbReference>
<dbReference type="InterPro" id="IPR036322">
    <property type="entry name" value="WD40_repeat_dom_sf"/>
</dbReference>
<dbReference type="CDD" id="cd00200">
    <property type="entry name" value="WD40"/>
    <property type="match status" value="1"/>
</dbReference>
<protein>
    <submittedName>
        <fullName evidence="4">Uncharacterized protein</fullName>
    </submittedName>
</protein>
<organism evidence="4 5">
    <name type="scientific">Dendrobium chrysotoxum</name>
    <name type="common">Orchid</name>
    <dbReference type="NCBI Taxonomy" id="161865"/>
    <lineage>
        <taxon>Eukaryota</taxon>
        <taxon>Viridiplantae</taxon>
        <taxon>Streptophyta</taxon>
        <taxon>Embryophyta</taxon>
        <taxon>Tracheophyta</taxon>
        <taxon>Spermatophyta</taxon>
        <taxon>Magnoliopsida</taxon>
        <taxon>Liliopsida</taxon>
        <taxon>Asparagales</taxon>
        <taxon>Orchidaceae</taxon>
        <taxon>Epidendroideae</taxon>
        <taxon>Malaxideae</taxon>
        <taxon>Dendrobiinae</taxon>
        <taxon>Dendrobium</taxon>
    </lineage>
</organism>
<dbReference type="GO" id="GO:0030042">
    <property type="term" value="P:actin filament depolymerization"/>
    <property type="evidence" value="ECO:0007669"/>
    <property type="project" value="TreeGrafter"/>
</dbReference>
<evidence type="ECO:0000256" key="2">
    <source>
        <dbReference type="ARBA" id="ARBA00022737"/>
    </source>
</evidence>
<dbReference type="InterPro" id="IPR011047">
    <property type="entry name" value="Quinoprotein_ADH-like_sf"/>
</dbReference>
<dbReference type="PROSITE" id="PS50082">
    <property type="entry name" value="WD_REPEATS_2"/>
    <property type="match status" value="5"/>
</dbReference>
<dbReference type="SUPFAM" id="SSF50998">
    <property type="entry name" value="Quinoprotein alcohol dehydrogenase-like"/>
    <property type="match status" value="1"/>
</dbReference>
<dbReference type="AlphaFoldDB" id="A0AAV7GP94"/>
<dbReference type="SUPFAM" id="SSF50978">
    <property type="entry name" value="WD40 repeat-like"/>
    <property type="match status" value="1"/>
</dbReference>
<dbReference type="GO" id="GO:0051015">
    <property type="term" value="F:actin filament binding"/>
    <property type="evidence" value="ECO:0007669"/>
    <property type="project" value="TreeGrafter"/>
</dbReference>
<dbReference type="PANTHER" id="PTHR19856:SF0">
    <property type="entry name" value="WD REPEAT-CONTAINING PROTEIN 1"/>
    <property type="match status" value="1"/>
</dbReference>
<dbReference type="InterPro" id="IPR001680">
    <property type="entry name" value="WD40_rpt"/>
</dbReference>
<feature type="repeat" description="WD" evidence="3">
    <location>
        <begin position="229"/>
        <end position="273"/>
    </location>
</feature>